<dbReference type="AlphaFoldDB" id="A0A0V1GZG2"/>
<organism evidence="1 3">
    <name type="scientific">Trichinella pseudospiralis</name>
    <name type="common">Parasitic roundworm</name>
    <dbReference type="NCBI Taxonomy" id="6337"/>
    <lineage>
        <taxon>Eukaryota</taxon>
        <taxon>Metazoa</taxon>
        <taxon>Ecdysozoa</taxon>
        <taxon>Nematoda</taxon>
        <taxon>Enoplea</taxon>
        <taxon>Dorylaimia</taxon>
        <taxon>Trichinellida</taxon>
        <taxon>Trichinellidae</taxon>
        <taxon>Trichinella</taxon>
    </lineage>
</organism>
<gene>
    <name evidence="1" type="ORF">T4B_14931</name>
    <name evidence="2" type="ORF">T4C_11862</name>
</gene>
<proteinExistence type="predicted"/>
<accession>A0A0V1GZG2</accession>
<evidence type="ECO:0000313" key="2">
    <source>
        <dbReference type="EMBL" id="KRZ24476.1"/>
    </source>
</evidence>
<protein>
    <submittedName>
        <fullName evidence="1">Uncharacterized protein</fullName>
    </submittedName>
</protein>
<evidence type="ECO:0000313" key="3">
    <source>
        <dbReference type="Proteomes" id="UP000054805"/>
    </source>
</evidence>
<keyword evidence="3" id="KW-1185">Reference proteome</keyword>
<dbReference type="Proteomes" id="UP000054826">
    <property type="component" value="Unassembled WGS sequence"/>
</dbReference>
<name>A0A0V1GZG2_TRIPS</name>
<evidence type="ECO:0000313" key="1">
    <source>
        <dbReference type="EMBL" id="KRZ03646.1"/>
    </source>
</evidence>
<sequence length="81" mass="9202">MNVITRSVAILAFDVNDGIWESAVMRTNMRVSIKMDCSVQWPHQLIDCYHDRSQCNTFKVGLSSVFPQENCSLLRLPASEP</sequence>
<reference evidence="3 4" key="1">
    <citation type="submission" date="2015-01" db="EMBL/GenBank/DDBJ databases">
        <title>Evolution of Trichinella species and genotypes.</title>
        <authorList>
            <person name="Korhonen P.K."/>
            <person name="Edoardo P."/>
            <person name="Giuseppe L.R."/>
            <person name="Gasser R.B."/>
        </authorList>
    </citation>
    <scope>NUCLEOTIDE SEQUENCE [LARGE SCALE GENOMIC DNA]</scope>
    <source>
        <strain evidence="2">ISS176</strain>
        <strain evidence="1">ISS588</strain>
    </source>
</reference>
<dbReference type="EMBL" id="JYDV01000219">
    <property type="protein sequence ID" value="KRZ24476.1"/>
    <property type="molecule type" value="Genomic_DNA"/>
</dbReference>
<dbReference type="EMBL" id="JYDS01000525">
    <property type="protein sequence ID" value="KRZ03646.1"/>
    <property type="molecule type" value="Genomic_DNA"/>
</dbReference>
<comment type="caution">
    <text evidence="1">The sequence shown here is derived from an EMBL/GenBank/DDBJ whole genome shotgun (WGS) entry which is preliminary data.</text>
</comment>
<dbReference type="Proteomes" id="UP000054805">
    <property type="component" value="Unassembled WGS sequence"/>
</dbReference>
<feature type="non-terminal residue" evidence="1">
    <location>
        <position position="81"/>
    </location>
</feature>
<evidence type="ECO:0000313" key="4">
    <source>
        <dbReference type="Proteomes" id="UP000054826"/>
    </source>
</evidence>